<evidence type="ECO:0000256" key="2">
    <source>
        <dbReference type="ARBA" id="ARBA00023002"/>
    </source>
</evidence>
<gene>
    <name evidence="7" type="ORF">EV675_4336</name>
</gene>
<dbReference type="InterPro" id="IPR016162">
    <property type="entry name" value="Ald_DH_N"/>
</dbReference>
<dbReference type="Proteomes" id="UP000292445">
    <property type="component" value="Unassembled WGS sequence"/>
</dbReference>
<evidence type="ECO:0000259" key="6">
    <source>
        <dbReference type="Pfam" id="PF00171"/>
    </source>
</evidence>
<dbReference type="InterPro" id="IPR016161">
    <property type="entry name" value="Ald_DH/histidinol_DH"/>
</dbReference>
<organism evidence="7 8">
    <name type="scientific">Pigmentiphaga kullae</name>
    <dbReference type="NCBI Taxonomy" id="151784"/>
    <lineage>
        <taxon>Bacteria</taxon>
        <taxon>Pseudomonadati</taxon>
        <taxon>Pseudomonadota</taxon>
        <taxon>Betaproteobacteria</taxon>
        <taxon>Burkholderiales</taxon>
        <taxon>Alcaligenaceae</taxon>
        <taxon>Pigmentiphaga</taxon>
    </lineage>
</organism>
<accession>A0A4Q7NEX8</accession>
<dbReference type="Gene3D" id="3.40.309.10">
    <property type="entry name" value="Aldehyde Dehydrogenase, Chain A, domain 2"/>
    <property type="match status" value="1"/>
</dbReference>
<keyword evidence="3" id="KW-0520">NAD</keyword>
<dbReference type="PANTHER" id="PTHR42986">
    <property type="entry name" value="BENZALDEHYDE DEHYDROGENASE YFMT"/>
    <property type="match status" value="1"/>
</dbReference>
<dbReference type="Gene3D" id="3.40.605.10">
    <property type="entry name" value="Aldehyde Dehydrogenase, Chain A, domain 1"/>
    <property type="match status" value="1"/>
</dbReference>
<evidence type="ECO:0000313" key="8">
    <source>
        <dbReference type="Proteomes" id="UP000292445"/>
    </source>
</evidence>
<dbReference type="InterPro" id="IPR015590">
    <property type="entry name" value="Aldehyde_DH_dom"/>
</dbReference>
<name>A0A4Q7NEX8_9BURK</name>
<protein>
    <submittedName>
        <fullName evidence="7">Vanillin dehydrogenase</fullName>
    </submittedName>
</protein>
<dbReference type="GO" id="GO:0016620">
    <property type="term" value="F:oxidoreductase activity, acting on the aldehyde or oxo group of donors, NAD or NADP as acceptor"/>
    <property type="evidence" value="ECO:0007669"/>
    <property type="project" value="InterPro"/>
</dbReference>
<dbReference type="PANTHER" id="PTHR42986:SF1">
    <property type="entry name" value="BENZALDEHYDE DEHYDROGENASE YFMT"/>
    <property type="match status" value="1"/>
</dbReference>
<dbReference type="Pfam" id="PF00171">
    <property type="entry name" value="Aldedh"/>
    <property type="match status" value="1"/>
</dbReference>
<feature type="active site" evidence="4">
    <location>
        <position position="251"/>
    </location>
</feature>
<feature type="domain" description="Aldehyde dehydrogenase" evidence="6">
    <location>
        <begin position="20"/>
        <end position="472"/>
    </location>
</feature>
<evidence type="ECO:0000256" key="5">
    <source>
        <dbReference type="RuleBase" id="RU003345"/>
    </source>
</evidence>
<evidence type="ECO:0000313" key="7">
    <source>
        <dbReference type="EMBL" id="RZS81708.1"/>
    </source>
</evidence>
<dbReference type="SUPFAM" id="SSF53720">
    <property type="entry name" value="ALDH-like"/>
    <property type="match status" value="1"/>
</dbReference>
<dbReference type="AlphaFoldDB" id="A0A4Q7NEX8"/>
<keyword evidence="8" id="KW-1185">Reference proteome</keyword>
<comment type="similarity">
    <text evidence="1 5">Belongs to the aldehyde dehydrogenase family.</text>
</comment>
<dbReference type="OrthoDB" id="6187633at2"/>
<dbReference type="FunFam" id="3.40.309.10:FF:000010">
    <property type="entry name" value="Gamma-aminobutyraldehyde dehydrogenase"/>
    <property type="match status" value="1"/>
</dbReference>
<dbReference type="RefSeq" id="WP_130359670.1">
    <property type="nucleotide sequence ID" value="NZ_SGXC01000002.1"/>
</dbReference>
<evidence type="ECO:0000256" key="4">
    <source>
        <dbReference type="PROSITE-ProRule" id="PRU10007"/>
    </source>
</evidence>
<proteinExistence type="inferred from homology"/>
<evidence type="ECO:0000256" key="1">
    <source>
        <dbReference type="ARBA" id="ARBA00009986"/>
    </source>
</evidence>
<evidence type="ECO:0000256" key="3">
    <source>
        <dbReference type="ARBA" id="ARBA00023027"/>
    </source>
</evidence>
<dbReference type="InterPro" id="IPR016163">
    <property type="entry name" value="Ald_DH_C"/>
</dbReference>
<sequence length="483" mass="50555">MFDIKLLIDNEDRDATGGATFLRRDPVTGADSTRAAAATVADARAAADAAAAAFPAWAALGPNERRRLLNRAADLLDERTPEFIARMIAETGATRGWAGFNAHLAAGILREAAAMTTQIAGEVIPSDVPGSLAMAVRQPVGVVLGIAPWNAPIILGTRSIAMPLACGNTVVFKVSELCPATHHLIARTLCDAGLPAGTVNVVANAPDDAPAVVEALIAHPAIRRVNFTGSTRVGRIIAQSAARHLKPVLLELGGKAPLLVLDDADLDAAVAAAAFGAFMNQGQICMSTERLVVDDAIADAFAARFAAKAASLPAGDPRREDVVLGAVVTPEAIQRIRRLIDDAVSKGARLIAGGGIDGNVMAATVLDKVTPAMEIYSEESFGPVVCIVRVSGTEEAIRVANDSEYGLSSAVFSRDIARAMEVAKRIESGICHINGPTVHDEAQMPFGGVKASGYGRFGGKAGIHEFTELRWITVQTTPRHYPF</sequence>
<reference evidence="7 8" key="1">
    <citation type="submission" date="2019-02" db="EMBL/GenBank/DDBJ databases">
        <title>Genomic Encyclopedia of Type Strains, Phase IV (KMG-IV): sequencing the most valuable type-strain genomes for metagenomic binning, comparative biology and taxonomic classification.</title>
        <authorList>
            <person name="Goeker M."/>
        </authorList>
    </citation>
    <scope>NUCLEOTIDE SEQUENCE [LARGE SCALE GENOMIC DNA]</scope>
    <source>
        <strain evidence="7 8">K24</strain>
    </source>
</reference>
<dbReference type="PROSITE" id="PS00687">
    <property type="entry name" value="ALDEHYDE_DEHYDR_GLU"/>
    <property type="match status" value="1"/>
</dbReference>
<dbReference type="CDD" id="cd07105">
    <property type="entry name" value="ALDH_SaliADH"/>
    <property type="match status" value="1"/>
</dbReference>
<dbReference type="EMBL" id="SGXC01000002">
    <property type="protein sequence ID" value="RZS81708.1"/>
    <property type="molecule type" value="Genomic_DNA"/>
</dbReference>
<comment type="caution">
    <text evidence="7">The sequence shown here is derived from an EMBL/GenBank/DDBJ whole genome shotgun (WGS) entry which is preliminary data.</text>
</comment>
<dbReference type="InterPro" id="IPR029510">
    <property type="entry name" value="Ald_DH_CS_GLU"/>
</dbReference>
<keyword evidence="2 5" id="KW-0560">Oxidoreductase</keyword>